<keyword evidence="2" id="KW-1185">Reference proteome</keyword>
<accession>A0ACC0WNB7</accession>
<sequence length="64" mass="7319">MQATGFIYAYGNDIDKPSVGVSSFGMFTLQYATHRDHVTKMYIPVDLTDRGNIQYALLRKHHDL</sequence>
<evidence type="ECO:0000313" key="1">
    <source>
        <dbReference type="EMBL" id="KAI9920365.1"/>
    </source>
</evidence>
<organism evidence="1 2">
    <name type="scientific">Peronosclerospora sorghi</name>
    <dbReference type="NCBI Taxonomy" id="230839"/>
    <lineage>
        <taxon>Eukaryota</taxon>
        <taxon>Sar</taxon>
        <taxon>Stramenopiles</taxon>
        <taxon>Oomycota</taxon>
        <taxon>Peronosporomycetes</taxon>
        <taxon>Peronosporales</taxon>
        <taxon>Peronosporaceae</taxon>
        <taxon>Peronosclerospora</taxon>
    </lineage>
</organism>
<comment type="caution">
    <text evidence="1">The sequence shown here is derived from an EMBL/GenBank/DDBJ whole genome shotgun (WGS) entry which is preliminary data.</text>
</comment>
<reference evidence="1 2" key="1">
    <citation type="journal article" date="2022" name="bioRxiv">
        <title>The genome of the oomycete Peronosclerospora sorghi, a cosmopolitan pathogen of maize and sorghum, is inflated with dispersed pseudogenes.</title>
        <authorList>
            <person name="Fletcher K."/>
            <person name="Martin F."/>
            <person name="Isakeit T."/>
            <person name="Cavanaugh K."/>
            <person name="Magill C."/>
            <person name="Michelmore R."/>
        </authorList>
    </citation>
    <scope>NUCLEOTIDE SEQUENCE [LARGE SCALE GENOMIC DNA]</scope>
    <source>
        <strain evidence="1">P6</strain>
    </source>
</reference>
<name>A0ACC0WNB7_9STRA</name>
<evidence type="ECO:0000313" key="2">
    <source>
        <dbReference type="Proteomes" id="UP001163321"/>
    </source>
</evidence>
<dbReference type="Proteomes" id="UP001163321">
    <property type="component" value="Chromosome 10"/>
</dbReference>
<gene>
    <name evidence="1" type="ORF">PsorP6_015518</name>
</gene>
<protein>
    <submittedName>
        <fullName evidence="1">Uncharacterized protein</fullName>
    </submittedName>
</protein>
<dbReference type="EMBL" id="CM047589">
    <property type="protein sequence ID" value="KAI9920365.1"/>
    <property type="molecule type" value="Genomic_DNA"/>
</dbReference>
<proteinExistence type="predicted"/>